<keyword evidence="1" id="KW-0732">Signal</keyword>
<evidence type="ECO:0000313" key="2">
    <source>
        <dbReference type="Ensembl" id="ENSOMYP00000134070.1"/>
    </source>
</evidence>
<feature type="signal peptide" evidence="1">
    <location>
        <begin position="1"/>
        <end position="21"/>
    </location>
</feature>
<accession>A0A8K9XL19</accession>
<evidence type="ECO:0000256" key="1">
    <source>
        <dbReference type="SAM" id="SignalP"/>
    </source>
</evidence>
<proteinExistence type="predicted"/>
<reference evidence="2" key="1">
    <citation type="submission" date="2020-07" db="EMBL/GenBank/DDBJ databases">
        <title>A long reads based de novo assembly of the rainbow trout Arlee double haploid line genome.</title>
        <authorList>
            <person name="Gao G."/>
            <person name="Palti Y."/>
        </authorList>
    </citation>
    <scope>NUCLEOTIDE SEQUENCE [LARGE SCALE GENOMIC DNA]</scope>
</reference>
<evidence type="ECO:0008006" key="4">
    <source>
        <dbReference type="Google" id="ProtNLM"/>
    </source>
</evidence>
<evidence type="ECO:0000313" key="3">
    <source>
        <dbReference type="Proteomes" id="UP000694395"/>
    </source>
</evidence>
<keyword evidence="3" id="KW-1185">Reference proteome</keyword>
<protein>
    <recommendedName>
        <fullName evidence="4">Secreted protein</fullName>
    </recommendedName>
</protein>
<reference evidence="2" key="2">
    <citation type="submission" date="2025-08" db="UniProtKB">
        <authorList>
            <consortium name="Ensembl"/>
        </authorList>
    </citation>
    <scope>IDENTIFICATION</scope>
</reference>
<dbReference type="Ensembl" id="ENSOMYT00000154881.1">
    <property type="protein sequence ID" value="ENSOMYP00000134070.1"/>
    <property type="gene ID" value="ENSOMYG00000058682.1"/>
</dbReference>
<dbReference type="AlphaFoldDB" id="A0A8K9XL19"/>
<feature type="chain" id="PRO_5035470070" description="Secreted protein" evidence="1">
    <location>
        <begin position="22"/>
        <end position="126"/>
    </location>
</feature>
<dbReference type="Proteomes" id="UP000694395">
    <property type="component" value="Chromosome 24"/>
</dbReference>
<sequence length="126" mass="14005">MIKRDVFPALVFITILVLSWSVPLPIPAPTPRADVISSSDTRHSFRPNSYYSPANTVIILPSPTRRNTCAHTHKHTQSESERHTVLNVINPHPHTDLLIYSPELHNSTGHTRTLSTPPQCAITAPC</sequence>
<name>A0A8K9XL19_ONCMY</name>
<organism evidence="2 3">
    <name type="scientific">Oncorhynchus mykiss</name>
    <name type="common">Rainbow trout</name>
    <name type="synonym">Salmo gairdneri</name>
    <dbReference type="NCBI Taxonomy" id="8022"/>
    <lineage>
        <taxon>Eukaryota</taxon>
        <taxon>Metazoa</taxon>
        <taxon>Chordata</taxon>
        <taxon>Craniata</taxon>
        <taxon>Vertebrata</taxon>
        <taxon>Euteleostomi</taxon>
        <taxon>Actinopterygii</taxon>
        <taxon>Neopterygii</taxon>
        <taxon>Teleostei</taxon>
        <taxon>Protacanthopterygii</taxon>
        <taxon>Salmoniformes</taxon>
        <taxon>Salmonidae</taxon>
        <taxon>Salmoninae</taxon>
        <taxon>Oncorhynchus</taxon>
    </lineage>
</organism>
<reference evidence="2" key="3">
    <citation type="submission" date="2025-09" db="UniProtKB">
        <authorList>
            <consortium name="Ensembl"/>
        </authorList>
    </citation>
    <scope>IDENTIFICATION</scope>
</reference>